<comment type="similarity">
    <text evidence="2">Belongs to the SusD family.</text>
</comment>
<dbReference type="CDD" id="cd08977">
    <property type="entry name" value="SusD"/>
    <property type="match status" value="1"/>
</dbReference>
<dbReference type="InterPro" id="IPR033985">
    <property type="entry name" value="SusD-like_N"/>
</dbReference>
<keyword evidence="3" id="KW-0732">Signal</keyword>
<dbReference type="EMBL" id="JBEXAC010000002">
    <property type="protein sequence ID" value="MET7000460.1"/>
    <property type="molecule type" value="Genomic_DNA"/>
</dbReference>
<name>A0ABV2TDR8_9BACT</name>
<feature type="domain" description="RagB/SusD" evidence="6">
    <location>
        <begin position="275"/>
        <end position="550"/>
    </location>
</feature>
<evidence type="ECO:0000313" key="9">
    <source>
        <dbReference type="Proteomes" id="UP001549749"/>
    </source>
</evidence>
<dbReference type="Proteomes" id="UP001549749">
    <property type="component" value="Unassembled WGS sequence"/>
</dbReference>
<gene>
    <name evidence="8" type="ORF">ABR189_23920</name>
</gene>
<protein>
    <submittedName>
        <fullName evidence="8">RagB/SusD family nutrient uptake outer membrane protein</fullName>
    </submittedName>
</protein>
<organism evidence="8 9">
    <name type="scientific">Chitinophaga defluvii</name>
    <dbReference type="NCBI Taxonomy" id="3163343"/>
    <lineage>
        <taxon>Bacteria</taxon>
        <taxon>Pseudomonadati</taxon>
        <taxon>Bacteroidota</taxon>
        <taxon>Chitinophagia</taxon>
        <taxon>Chitinophagales</taxon>
        <taxon>Chitinophagaceae</taxon>
        <taxon>Chitinophaga</taxon>
    </lineage>
</organism>
<evidence type="ECO:0000256" key="4">
    <source>
        <dbReference type="ARBA" id="ARBA00023136"/>
    </source>
</evidence>
<feature type="domain" description="SusD-like N-terminal" evidence="7">
    <location>
        <begin position="108"/>
        <end position="234"/>
    </location>
</feature>
<comment type="caution">
    <text evidence="8">The sequence shown here is derived from an EMBL/GenBank/DDBJ whole genome shotgun (WGS) entry which is preliminary data.</text>
</comment>
<evidence type="ECO:0000256" key="5">
    <source>
        <dbReference type="ARBA" id="ARBA00023237"/>
    </source>
</evidence>
<dbReference type="PROSITE" id="PS51257">
    <property type="entry name" value="PROKAR_LIPOPROTEIN"/>
    <property type="match status" value="1"/>
</dbReference>
<dbReference type="InterPro" id="IPR012944">
    <property type="entry name" value="SusD_RagB_dom"/>
</dbReference>
<evidence type="ECO:0000313" key="8">
    <source>
        <dbReference type="EMBL" id="MET7000460.1"/>
    </source>
</evidence>
<dbReference type="InterPro" id="IPR011990">
    <property type="entry name" value="TPR-like_helical_dom_sf"/>
</dbReference>
<evidence type="ECO:0000256" key="1">
    <source>
        <dbReference type="ARBA" id="ARBA00004442"/>
    </source>
</evidence>
<dbReference type="RefSeq" id="WP_354663019.1">
    <property type="nucleotide sequence ID" value="NZ_JBEXAC010000002.1"/>
</dbReference>
<keyword evidence="4" id="KW-0472">Membrane</keyword>
<evidence type="ECO:0000259" key="7">
    <source>
        <dbReference type="Pfam" id="PF14322"/>
    </source>
</evidence>
<dbReference type="Gene3D" id="1.25.40.390">
    <property type="match status" value="1"/>
</dbReference>
<dbReference type="Pfam" id="PF07980">
    <property type="entry name" value="SusD_RagB"/>
    <property type="match status" value="1"/>
</dbReference>
<comment type="subcellular location">
    <subcellularLocation>
        <location evidence="1">Cell outer membrane</location>
    </subcellularLocation>
</comment>
<evidence type="ECO:0000256" key="3">
    <source>
        <dbReference type="ARBA" id="ARBA00022729"/>
    </source>
</evidence>
<keyword evidence="9" id="KW-1185">Reference proteome</keyword>
<proteinExistence type="inferred from homology"/>
<evidence type="ECO:0000256" key="2">
    <source>
        <dbReference type="ARBA" id="ARBA00006275"/>
    </source>
</evidence>
<dbReference type="Pfam" id="PF14322">
    <property type="entry name" value="SusD-like_3"/>
    <property type="match status" value="1"/>
</dbReference>
<reference evidence="8 9" key="1">
    <citation type="submission" date="2024-06" db="EMBL/GenBank/DDBJ databases">
        <title>Chitinophaga defluvii sp. nov., isolated from municipal sewage.</title>
        <authorList>
            <person name="Zhang L."/>
        </authorList>
    </citation>
    <scope>NUCLEOTIDE SEQUENCE [LARGE SCALE GENOMIC DNA]</scope>
    <source>
        <strain evidence="8 9">H8</strain>
    </source>
</reference>
<dbReference type="SUPFAM" id="SSF48452">
    <property type="entry name" value="TPR-like"/>
    <property type="match status" value="1"/>
</dbReference>
<sequence length="550" mass="62067">MRSFYIKTLTFFFLLAMGVAGCKKDFLNRQPLDIISNEDVFKDEALTLTYLYNIYDYMPVGYGLYQMEGQNVLSGLGITDLLDGSTDLLRSPSSWNESNSVMIPGLIAATYNPLENWGRSYQAIRKVHNLLNGLSNSPLEEKFKTRVMAEARFVRAFLYFDLTRRYGNIPLITKLQSFENVDSLLVAPTPATEVYDFIDQELTAIAEILPSAGDLSPAELGRATKEAAWALNGRSLLFAKKYERSAVFSKKVIDSDVFHLAADYNALFQSHGGNKEVIFEVMFNGTNKGHAFDNLFLPPSIDNGWGSQTLPTQEMVDSYEMSNGKAITESGSGYDPQNPYVNRDKRFYASIIYEGASIKGKTIHTAYLQPDDGAFLEGRTITGYYIRKFIDETIPFAELDFNGSKTSWKELRLGEVLLNYAEAKNEASGPDQTVYDAINHVRAVHGGLPGIATGLGKQAMFEKIVQERKVELAFEGHRFWDLRRWKLAEQVLNNKYFHGMKITTNNNGLHYEVVEITNVPKQVFLPKHYLMPFPLAEINKNKNLVQNTGY</sequence>
<keyword evidence="5" id="KW-0998">Cell outer membrane</keyword>
<accession>A0ABV2TDR8</accession>
<evidence type="ECO:0000259" key="6">
    <source>
        <dbReference type="Pfam" id="PF07980"/>
    </source>
</evidence>